<evidence type="ECO:0008006" key="12">
    <source>
        <dbReference type="Google" id="ProtNLM"/>
    </source>
</evidence>
<evidence type="ECO:0000256" key="1">
    <source>
        <dbReference type="ARBA" id="ARBA00006103"/>
    </source>
</evidence>
<dbReference type="GO" id="GO:0015031">
    <property type="term" value="P:protein transport"/>
    <property type="evidence" value="ECO:0007669"/>
    <property type="project" value="UniProtKB-KW"/>
</dbReference>
<dbReference type="EMBL" id="AP018732">
    <property type="protein sequence ID" value="BBE43017.1"/>
    <property type="molecule type" value="Genomic_DNA"/>
</dbReference>
<dbReference type="KEGG" id="ccai:NAS2_1646"/>
<name>A0A4P2VGL7_9ARCH</name>
<evidence type="ECO:0000256" key="4">
    <source>
        <dbReference type="ARBA" id="ARBA00022927"/>
    </source>
</evidence>
<evidence type="ECO:0000256" key="5">
    <source>
        <dbReference type="ARBA" id="ARBA00022989"/>
    </source>
</evidence>
<dbReference type="OrthoDB" id="43651at2157"/>
<dbReference type="AlphaFoldDB" id="A0A4P2VGL7"/>
<comment type="subcellular location">
    <subcellularLocation>
        <location evidence="8">Endomembrane system</location>
        <topology evidence="8">Single-pass membrane protein</topology>
    </subcellularLocation>
</comment>
<dbReference type="InterPro" id="IPR016482">
    <property type="entry name" value="SecG/Sec61-beta/Sbh"/>
</dbReference>
<keyword evidence="4" id="KW-0653">Protein transport</keyword>
<dbReference type="GO" id="GO:0012505">
    <property type="term" value="C:endomembrane system"/>
    <property type="evidence" value="ECO:0007669"/>
    <property type="project" value="UniProtKB-SubCell"/>
</dbReference>
<keyword evidence="6" id="KW-0811">Translocation</keyword>
<evidence type="ECO:0000313" key="11">
    <source>
        <dbReference type="Proteomes" id="UP000509448"/>
    </source>
</evidence>
<sequence>MPASSAGLMVFYEEDTSKIKVRPELIIALSIGLIVASIAILVI</sequence>
<comment type="similarity">
    <text evidence="1">Belongs to the SEC61-beta family.</text>
</comment>
<evidence type="ECO:0000256" key="7">
    <source>
        <dbReference type="ARBA" id="ARBA00023136"/>
    </source>
</evidence>
<evidence type="ECO:0000256" key="9">
    <source>
        <dbReference type="SAM" id="Phobius"/>
    </source>
</evidence>
<feature type="transmembrane region" description="Helical" evidence="9">
    <location>
        <begin position="25"/>
        <end position="42"/>
    </location>
</feature>
<keyword evidence="3 9" id="KW-0812">Transmembrane</keyword>
<accession>A0A4P2VGL7</accession>
<reference evidence="10 11" key="1">
    <citation type="journal article" date="2019" name="ISME J.">
        <title>Isolation and characterization of a thermophilic sulfur- and iron-reducing thaumarchaeote from a terrestrial acidic hot spring.</title>
        <authorList>
            <person name="Kato S."/>
            <person name="Itoh T."/>
            <person name="Yuki M."/>
            <person name="Nagamori M."/>
            <person name="Ohnishi M."/>
            <person name="Uematsu K."/>
            <person name="Suzuki K."/>
            <person name="Takashina T."/>
            <person name="Ohkuma M."/>
        </authorList>
    </citation>
    <scope>NUCLEOTIDE SEQUENCE [LARGE SCALE GENOMIC DNA]</scope>
    <source>
        <strain evidence="10 11">NAS-02</strain>
    </source>
</reference>
<gene>
    <name evidence="10" type="ORF">NAS2_1646</name>
</gene>
<keyword evidence="2" id="KW-0813">Transport</keyword>
<organism evidence="10 11">
    <name type="scientific">Conexivisphaera calida</name>
    <dbReference type="NCBI Taxonomy" id="1874277"/>
    <lineage>
        <taxon>Archaea</taxon>
        <taxon>Nitrososphaerota</taxon>
        <taxon>Conexivisphaeria</taxon>
        <taxon>Conexivisphaerales</taxon>
        <taxon>Conexivisphaeraceae</taxon>
        <taxon>Conexivisphaera</taxon>
    </lineage>
</organism>
<keyword evidence="5 9" id="KW-1133">Transmembrane helix</keyword>
<evidence type="ECO:0000256" key="6">
    <source>
        <dbReference type="ARBA" id="ARBA00023010"/>
    </source>
</evidence>
<protein>
    <recommendedName>
        <fullName evidence="12">Preprotein translocase subunit Sec61beta</fullName>
    </recommendedName>
</protein>
<dbReference type="Pfam" id="PF03911">
    <property type="entry name" value="Sec61_beta"/>
    <property type="match status" value="1"/>
</dbReference>
<keyword evidence="11" id="KW-1185">Reference proteome</keyword>
<evidence type="ECO:0000313" key="10">
    <source>
        <dbReference type="EMBL" id="BBE43017.1"/>
    </source>
</evidence>
<dbReference type="Proteomes" id="UP000509448">
    <property type="component" value="Chromosome"/>
</dbReference>
<evidence type="ECO:0000256" key="2">
    <source>
        <dbReference type="ARBA" id="ARBA00022448"/>
    </source>
</evidence>
<evidence type="ECO:0000256" key="8">
    <source>
        <dbReference type="ARBA" id="ARBA00037847"/>
    </source>
</evidence>
<evidence type="ECO:0000256" key="3">
    <source>
        <dbReference type="ARBA" id="ARBA00022692"/>
    </source>
</evidence>
<proteinExistence type="inferred from homology"/>
<keyword evidence="7 9" id="KW-0472">Membrane</keyword>